<keyword evidence="2" id="KW-1133">Transmembrane helix</keyword>
<proteinExistence type="predicted"/>
<keyword evidence="2" id="KW-0472">Membrane</keyword>
<protein>
    <submittedName>
        <fullName evidence="3">Uncharacterized protein</fullName>
    </submittedName>
</protein>
<dbReference type="AlphaFoldDB" id="A0A0F7SE57"/>
<evidence type="ECO:0000256" key="2">
    <source>
        <dbReference type="SAM" id="Phobius"/>
    </source>
</evidence>
<sequence>MFAQTIRSSVRTTRLPAQLRSYAQAPGPPKERQGVSPILIGAVGVVTLGLGWTYFLNQEKAIKQGISVSGSDPTKGVKEGQERQARG</sequence>
<evidence type="ECO:0000313" key="3">
    <source>
        <dbReference type="EMBL" id="CDZ96251.1"/>
    </source>
</evidence>
<organism evidence="3">
    <name type="scientific">Phaffia rhodozyma</name>
    <name type="common">Yeast</name>
    <name type="synonym">Xanthophyllomyces dendrorhous</name>
    <dbReference type="NCBI Taxonomy" id="264483"/>
    <lineage>
        <taxon>Eukaryota</taxon>
        <taxon>Fungi</taxon>
        <taxon>Dikarya</taxon>
        <taxon>Basidiomycota</taxon>
        <taxon>Agaricomycotina</taxon>
        <taxon>Tremellomycetes</taxon>
        <taxon>Cystofilobasidiales</taxon>
        <taxon>Mrakiaceae</taxon>
        <taxon>Phaffia</taxon>
    </lineage>
</organism>
<dbReference type="EMBL" id="LN483116">
    <property type="protein sequence ID" value="CDZ96251.1"/>
    <property type="molecule type" value="Genomic_DNA"/>
</dbReference>
<feature type="compositionally biased region" description="Basic and acidic residues" evidence="1">
    <location>
        <begin position="75"/>
        <end position="87"/>
    </location>
</feature>
<reference evidence="3" key="1">
    <citation type="submission" date="2014-08" db="EMBL/GenBank/DDBJ databases">
        <authorList>
            <person name="Sharma Rahul"/>
            <person name="Thines Marco"/>
        </authorList>
    </citation>
    <scope>NUCLEOTIDE SEQUENCE</scope>
</reference>
<name>A0A0F7SE57_PHARH</name>
<feature type="region of interest" description="Disordered" evidence="1">
    <location>
        <begin position="65"/>
        <end position="87"/>
    </location>
</feature>
<accession>A0A0F7SE57</accession>
<evidence type="ECO:0000256" key="1">
    <source>
        <dbReference type="SAM" id="MobiDB-lite"/>
    </source>
</evidence>
<keyword evidence="2" id="KW-0812">Transmembrane</keyword>
<feature type="transmembrane region" description="Helical" evidence="2">
    <location>
        <begin position="38"/>
        <end position="56"/>
    </location>
</feature>